<reference evidence="4 5" key="1">
    <citation type="journal article" date="2018" name="Nat. Ecol. Evol.">
        <title>Pezizomycetes genomes reveal the molecular basis of ectomycorrhizal truffle lifestyle.</title>
        <authorList>
            <person name="Murat C."/>
            <person name="Payen T."/>
            <person name="Noel B."/>
            <person name="Kuo A."/>
            <person name="Morin E."/>
            <person name="Chen J."/>
            <person name="Kohler A."/>
            <person name="Krizsan K."/>
            <person name="Balestrini R."/>
            <person name="Da Silva C."/>
            <person name="Montanini B."/>
            <person name="Hainaut M."/>
            <person name="Levati E."/>
            <person name="Barry K.W."/>
            <person name="Belfiori B."/>
            <person name="Cichocki N."/>
            <person name="Clum A."/>
            <person name="Dockter R.B."/>
            <person name="Fauchery L."/>
            <person name="Guy J."/>
            <person name="Iotti M."/>
            <person name="Le Tacon F."/>
            <person name="Lindquist E.A."/>
            <person name="Lipzen A."/>
            <person name="Malagnac F."/>
            <person name="Mello A."/>
            <person name="Molinier V."/>
            <person name="Miyauchi S."/>
            <person name="Poulain J."/>
            <person name="Riccioni C."/>
            <person name="Rubini A."/>
            <person name="Sitrit Y."/>
            <person name="Splivallo R."/>
            <person name="Traeger S."/>
            <person name="Wang M."/>
            <person name="Zifcakova L."/>
            <person name="Wipf D."/>
            <person name="Zambonelli A."/>
            <person name="Paolocci F."/>
            <person name="Nowrousian M."/>
            <person name="Ottonello S."/>
            <person name="Baldrian P."/>
            <person name="Spatafora J.W."/>
            <person name="Henrissat B."/>
            <person name="Nagy L.G."/>
            <person name="Aury J.M."/>
            <person name="Wincker P."/>
            <person name="Grigoriev I.V."/>
            <person name="Bonfante P."/>
            <person name="Martin F.M."/>
        </authorList>
    </citation>
    <scope>NUCLEOTIDE SEQUENCE [LARGE SCALE GENOMIC DNA]</scope>
    <source>
        <strain evidence="4 5">RN42</strain>
    </source>
</reference>
<accession>A0A3N4HW52</accession>
<dbReference type="Pfam" id="PF13768">
    <property type="entry name" value="VWA_3"/>
    <property type="match status" value="1"/>
</dbReference>
<feature type="region of interest" description="Disordered" evidence="1">
    <location>
        <begin position="1070"/>
        <end position="1129"/>
    </location>
</feature>
<feature type="compositionally biased region" description="Polar residues" evidence="1">
    <location>
        <begin position="1144"/>
        <end position="1172"/>
    </location>
</feature>
<dbReference type="SMART" id="SM00327">
    <property type="entry name" value="VWA"/>
    <property type="match status" value="1"/>
</dbReference>
<feature type="domain" description="VIT" evidence="3">
    <location>
        <begin position="41"/>
        <end position="171"/>
    </location>
</feature>
<evidence type="ECO:0000256" key="1">
    <source>
        <dbReference type="SAM" id="MobiDB-lite"/>
    </source>
</evidence>
<feature type="region of interest" description="Disordered" evidence="1">
    <location>
        <begin position="1"/>
        <end position="22"/>
    </location>
</feature>
<feature type="compositionally biased region" description="Polar residues" evidence="1">
    <location>
        <begin position="1199"/>
        <end position="1208"/>
    </location>
</feature>
<keyword evidence="5" id="KW-1185">Reference proteome</keyword>
<evidence type="ECO:0008006" key="6">
    <source>
        <dbReference type="Google" id="ProtNLM"/>
    </source>
</evidence>
<dbReference type="PROSITE" id="PS51468">
    <property type="entry name" value="VIT"/>
    <property type="match status" value="1"/>
</dbReference>
<feature type="compositionally biased region" description="Basic and acidic residues" evidence="1">
    <location>
        <begin position="1019"/>
        <end position="1031"/>
    </location>
</feature>
<dbReference type="SUPFAM" id="SSF53300">
    <property type="entry name" value="vWA-like"/>
    <property type="match status" value="1"/>
</dbReference>
<name>A0A3N4HW52_ASCIM</name>
<dbReference type="PANTHER" id="PTHR45737">
    <property type="entry name" value="VON WILLEBRAND FACTOR A DOMAIN-CONTAINING PROTEIN 5A"/>
    <property type="match status" value="1"/>
</dbReference>
<proteinExistence type="predicted"/>
<feature type="compositionally biased region" description="Polar residues" evidence="1">
    <location>
        <begin position="767"/>
        <end position="781"/>
    </location>
</feature>
<feature type="region of interest" description="Disordered" evidence="1">
    <location>
        <begin position="957"/>
        <end position="1046"/>
    </location>
</feature>
<gene>
    <name evidence="4" type="ORF">BJ508DRAFT_170155</name>
</gene>
<dbReference type="PANTHER" id="PTHR45737:SF6">
    <property type="entry name" value="VON WILLEBRAND FACTOR A DOMAIN-CONTAINING PROTEIN 5A"/>
    <property type="match status" value="1"/>
</dbReference>
<dbReference type="InterPro" id="IPR013694">
    <property type="entry name" value="VIT"/>
</dbReference>
<feature type="region of interest" description="Disordered" evidence="1">
    <location>
        <begin position="1195"/>
        <end position="1214"/>
    </location>
</feature>
<dbReference type="Pfam" id="PF08487">
    <property type="entry name" value="VIT"/>
    <property type="match status" value="1"/>
</dbReference>
<organism evidence="4 5">
    <name type="scientific">Ascobolus immersus RN42</name>
    <dbReference type="NCBI Taxonomy" id="1160509"/>
    <lineage>
        <taxon>Eukaryota</taxon>
        <taxon>Fungi</taxon>
        <taxon>Dikarya</taxon>
        <taxon>Ascomycota</taxon>
        <taxon>Pezizomycotina</taxon>
        <taxon>Pezizomycetes</taxon>
        <taxon>Pezizales</taxon>
        <taxon>Ascobolaceae</taxon>
        <taxon>Ascobolus</taxon>
    </lineage>
</organism>
<dbReference type="EMBL" id="ML119726">
    <property type="protein sequence ID" value="RPA77427.1"/>
    <property type="molecule type" value="Genomic_DNA"/>
</dbReference>
<feature type="compositionally biased region" description="Low complexity" evidence="1">
    <location>
        <begin position="992"/>
        <end position="1003"/>
    </location>
</feature>
<dbReference type="STRING" id="1160509.A0A3N4HW52"/>
<feature type="region of interest" description="Disordered" evidence="1">
    <location>
        <begin position="889"/>
        <end position="912"/>
    </location>
</feature>
<dbReference type="InterPro" id="IPR036465">
    <property type="entry name" value="vWFA_dom_sf"/>
</dbReference>
<feature type="region of interest" description="Disordered" evidence="1">
    <location>
        <begin position="750"/>
        <end position="792"/>
    </location>
</feature>
<evidence type="ECO:0000259" key="2">
    <source>
        <dbReference type="PROSITE" id="PS50234"/>
    </source>
</evidence>
<evidence type="ECO:0000313" key="4">
    <source>
        <dbReference type="EMBL" id="RPA77427.1"/>
    </source>
</evidence>
<evidence type="ECO:0000259" key="3">
    <source>
        <dbReference type="PROSITE" id="PS51468"/>
    </source>
</evidence>
<dbReference type="Proteomes" id="UP000275078">
    <property type="component" value="Unassembled WGS sequence"/>
</dbReference>
<sequence>MSQSSIFTPSNSGSETDSNSGISFYLDDVDPYTSDTSNTTDDDGWYKRDDGKGWLPRLKTEAKATVISTSTHLTLIQTFENPSRYRPIRNATYSFPLYPHATVVALECNFRDKKLVGRVEPKPKARKIYAEAVNSGQAAALLEEATPEIFTVELGNIAPMEKVEVSIRIISEIKHDPDHDSVRFVLPTAIASRYGAMPSGISTNQYVAASLEIEVGIMMPEEIRAITAPNQPMTIIYGELPGETKKKDSNPTDAKKATVRLVKESEGALAADFVLMIQVKKFSKSMPPFALIEQHPHKPGSMALMVSLVPRASLPLPEVKPEIIFIVDLSGSMRSKILKLRSALEVFLKSLPIGVFFNICFFGNEQRLLFSASREYSEESLGIALEQTRAVEADMGGTKLLGAVRTALSSKSEGQRPTEVIVLTDGEVWQSEEIFDFIRQRRKQDAGSGNHLRVFALGIGDQVSYHLVEGMAEAGGGFSCFVGNNEAFGDKIVRMLKAALAVKITDLEVEVEFEDGHGYLPAATIATIPIEATEVDPPKKDINTSSLWTTKKDKKAITLMDSDSDSADEEESIKPAVPFEFIDDSPRNQFSHLKDIVPPNPLRSPNSLEHVFPHQRTVLFLLFQQDSKAPISAARNVSIKTRLSSGEELPPLLIPITSVEFPENLGSSTMIHCLAARNIIKDMQQGRSWLETGSYGITRESALFEEYVTREAERLGMEFGIVSKWTSFVAVELEPVLLAPSRISEVTDEDDNLGIRGHSNVADSGKTEQVATSDISATTGSRPKDEVFPTGTSSAPNAYGVVPDEILSKNVQAGQFVKRELASDTRRDELPVVVDREVASTPLYSNSLPFSGPALSIESGMLSLNAGGPASFRVKGTYKICGASTDGLDYTRRPGPSRRPGRASMAGGGFSTSRLYPARSRMATIEAKFTPSSSSLLERLPIANVAPSFAPRRAVSRVPLPPADMTPTEPDGLSNEESGLSGYPIARMQNCSRSRQQQQQSQQLRAPAPQSLSHGTLEQPERTDTLLEKLRSRPRATRRPSPERNELESLEYFKNVAVEDGQERGVVLNSAKIPRVRPPPSNSPGDPAFDMSRLEMETASGAVGWDAPDSWSIQRPSMNTSRDDNSAAHAHHDELMKKVAADNYSVTSSTVEKKQTANGDNSRQSRGPSIENNRPAPVPTVPLQDVKPLVLSEKRWTPRSYQPSQTPVQGAPAKSDNKAELVEYIISLQAFNGAFRLTETDVTNLQDFVLRATGKPLELMGDPVADTERIVSVLVDCCAKWESTWTLVVEKARAWLSSA</sequence>
<dbReference type="SMART" id="SM00609">
    <property type="entry name" value="VIT"/>
    <property type="match status" value="1"/>
</dbReference>
<feature type="domain" description="VWFA" evidence="2">
    <location>
        <begin position="322"/>
        <end position="504"/>
    </location>
</feature>
<dbReference type="PROSITE" id="PS50234">
    <property type="entry name" value="VWFA"/>
    <property type="match status" value="1"/>
</dbReference>
<dbReference type="OrthoDB" id="1729737at2759"/>
<protein>
    <recommendedName>
        <fullName evidence="6">VIT-domain-containing protein</fullName>
    </recommendedName>
</protein>
<feature type="region of interest" description="Disordered" evidence="1">
    <location>
        <begin position="1144"/>
        <end position="1185"/>
    </location>
</feature>
<dbReference type="InterPro" id="IPR002035">
    <property type="entry name" value="VWF_A"/>
</dbReference>
<feature type="compositionally biased region" description="Polar residues" evidence="1">
    <location>
        <begin position="1111"/>
        <end position="1120"/>
    </location>
</feature>
<dbReference type="Gene3D" id="3.40.50.410">
    <property type="entry name" value="von Willebrand factor, type A domain"/>
    <property type="match status" value="1"/>
</dbReference>
<evidence type="ECO:0000313" key="5">
    <source>
        <dbReference type="Proteomes" id="UP000275078"/>
    </source>
</evidence>